<dbReference type="Proteomes" id="UP000630660">
    <property type="component" value="Unassembled WGS sequence"/>
</dbReference>
<accession>A0A9D5QCP1</accession>
<evidence type="ECO:0000313" key="1">
    <source>
        <dbReference type="EMBL" id="MBD3364888.1"/>
    </source>
</evidence>
<dbReference type="AlphaFoldDB" id="A0A9D5QCP1"/>
<name>A0A9D5QCP1_UNCW3</name>
<protein>
    <submittedName>
        <fullName evidence="1">Uncharacterized protein</fullName>
    </submittedName>
</protein>
<sequence>MSKFLKLFLLTTAVAAVVGCVSPFYGTARIEPGWHMDVGMAATSFVGATEWFPYCIGIRGDAELSYGFNKYLGVNGRTALGLGYVLSEGGPMSLMPILDGALGFQAALPLKTVTPALKVELSYYAEPALSSAFLVGLGQDERATIGCRAYIEEFSDLAALDIFIGIHPVPKWTFFGGIETMTLFNKPFYPIVTIGLGYNLLNQRRGDKKFGD</sequence>
<reference evidence="1" key="1">
    <citation type="submission" date="2019-11" db="EMBL/GenBank/DDBJ databases">
        <title>Microbial mats filling the niche in hypersaline microbial mats.</title>
        <authorList>
            <person name="Wong H.L."/>
            <person name="Macleod F.I."/>
            <person name="White R.A. III"/>
            <person name="Burns B.P."/>
        </authorList>
    </citation>
    <scope>NUCLEOTIDE SEQUENCE</scope>
    <source>
        <strain evidence="1">Bin_327</strain>
    </source>
</reference>
<proteinExistence type="predicted"/>
<dbReference type="PROSITE" id="PS51257">
    <property type="entry name" value="PROKAR_LIPOPROTEIN"/>
    <property type="match status" value="1"/>
</dbReference>
<organism evidence="1 2">
    <name type="scientific">candidate division WOR-3 bacterium</name>
    <dbReference type="NCBI Taxonomy" id="2052148"/>
    <lineage>
        <taxon>Bacteria</taxon>
        <taxon>Bacteria division WOR-3</taxon>
    </lineage>
</organism>
<evidence type="ECO:0000313" key="2">
    <source>
        <dbReference type="Proteomes" id="UP000630660"/>
    </source>
</evidence>
<comment type="caution">
    <text evidence="1">The sequence shown here is derived from an EMBL/GenBank/DDBJ whole genome shotgun (WGS) entry which is preliminary data.</text>
</comment>
<gene>
    <name evidence="1" type="ORF">GF359_06705</name>
</gene>
<dbReference type="EMBL" id="WJKJ01000226">
    <property type="protein sequence ID" value="MBD3364888.1"/>
    <property type="molecule type" value="Genomic_DNA"/>
</dbReference>